<gene>
    <name evidence="1" type="ORF">HAX54_040680</name>
</gene>
<dbReference type="EMBL" id="JACEIK010000578">
    <property type="protein sequence ID" value="MCD7459353.1"/>
    <property type="molecule type" value="Genomic_DNA"/>
</dbReference>
<dbReference type="Gene3D" id="3.30.200.20">
    <property type="entry name" value="Phosphorylase Kinase, domain 1"/>
    <property type="match status" value="1"/>
</dbReference>
<comment type="caution">
    <text evidence="1">The sequence shown here is derived from an EMBL/GenBank/DDBJ whole genome shotgun (WGS) entry which is preliminary data.</text>
</comment>
<sequence>MLVLRRGAAVNSITAPLLSVLSETLANCRRRSEDDDRKAFGGGKYGEVFEGFHTTDKAKSVIKIPRGCKGEKRSSGRSRYCKILMVDQIL</sequence>
<name>A0ABS8SK97_DATST</name>
<dbReference type="Proteomes" id="UP000823775">
    <property type="component" value="Unassembled WGS sequence"/>
</dbReference>
<accession>A0ABS8SK97</accession>
<evidence type="ECO:0000313" key="2">
    <source>
        <dbReference type="Proteomes" id="UP000823775"/>
    </source>
</evidence>
<proteinExistence type="predicted"/>
<keyword evidence="2" id="KW-1185">Reference proteome</keyword>
<evidence type="ECO:0000313" key="1">
    <source>
        <dbReference type="EMBL" id="MCD7459353.1"/>
    </source>
</evidence>
<protein>
    <submittedName>
        <fullName evidence="1">Uncharacterized protein</fullName>
    </submittedName>
</protein>
<organism evidence="1 2">
    <name type="scientific">Datura stramonium</name>
    <name type="common">Jimsonweed</name>
    <name type="synonym">Common thornapple</name>
    <dbReference type="NCBI Taxonomy" id="4076"/>
    <lineage>
        <taxon>Eukaryota</taxon>
        <taxon>Viridiplantae</taxon>
        <taxon>Streptophyta</taxon>
        <taxon>Embryophyta</taxon>
        <taxon>Tracheophyta</taxon>
        <taxon>Spermatophyta</taxon>
        <taxon>Magnoliopsida</taxon>
        <taxon>eudicotyledons</taxon>
        <taxon>Gunneridae</taxon>
        <taxon>Pentapetalae</taxon>
        <taxon>asterids</taxon>
        <taxon>lamiids</taxon>
        <taxon>Solanales</taxon>
        <taxon>Solanaceae</taxon>
        <taxon>Solanoideae</taxon>
        <taxon>Datureae</taxon>
        <taxon>Datura</taxon>
    </lineage>
</organism>
<reference evidence="1 2" key="1">
    <citation type="journal article" date="2021" name="BMC Genomics">
        <title>Datura genome reveals duplications of psychoactive alkaloid biosynthetic genes and high mutation rate following tissue culture.</title>
        <authorList>
            <person name="Rajewski A."/>
            <person name="Carter-House D."/>
            <person name="Stajich J."/>
            <person name="Litt A."/>
        </authorList>
    </citation>
    <scope>NUCLEOTIDE SEQUENCE [LARGE SCALE GENOMIC DNA]</scope>
    <source>
        <strain evidence="1">AR-01</strain>
    </source>
</reference>